<evidence type="ECO:0000313" key="3">
    <source>
        <dbReference type="Proteomes" id="UP000677054"/>
    </source>
</evidence>
<dbReference type="EMBL" id="CAJPEV010005612">
    <property type="protein sequence ID" value="CAG0903332.1"/>
    <property type="molecule type" value="Genomic_DNA"/>
</dbReference>
<sequence>MVSLLHTQHGISNENLQTIIATTTAHPTPKADDLRNSKAKFLDIDGDGDRRISFEEALDYLETKASLNRTLLQQSTDWWSAMDTNGDGLLKPAELDWSLGPEDVHPRRFLVEPTQRLSKEFTLLSGEHESVGGILWRTSFASFVGIVAQMYSSNQAYSRS</sequence>
<organism evidence="2">
    <name type="scientific">Darwinula stevensoni</name>
    <dbReference type="NCBI Taxonomy" id="69355"/>
    <lineage>
        <taxon>Eukaryota</taxon>
        <taxon>Metazoa</taxon>
        <taxon>Ecdysozoa</taxon>
        <taxon>Arthropoda</taxon>
        <taxon>Crustacea</taxon>
        <taxon>Oligostraca</taxon>
        <taxon>Ostracoda</taxon>
        <taxon>Podocopa</taxon>
        <taxon>Podocopida</taxon>
        <taxon>Darwinulocopina</taxon>
        <taxon>Darwinuloidea</taxon>
        <taxon>Darwinulidae</taxon>
        <taxon>Darwinula</taxon>
    </lineage>
</organism>
<protein>
    <recommendedName>
        <fullName evidence="1">EF-hand domain-containing protein</fullName>
    </recommendedName>
</protein>
<dbReference type="SUPFAM" id="SSF47473">
    <property type="entry name" value="EF-hand"/>
    <property type="match status" value="1"/>
</dbReference>
<dbReference type="InterPro" id="IPR011992">
    <property type="entry name" value="EF-hand-dom_pair"/>
</dbReference>
<dbReference type="PROSITE" id="PS50222">
    <property type="entry name" value="EF_HAND_2"/>
    <property type="match status" value="1"/>
</dbReference>
<dbReference type="InterPro" id="IPR002048">
    <property type="entry name" value="EF_hand_dom"/>
</dbReference>
<dbReference type="GO" id="GO:0005509">
    <property type="term" value="F:calcium ion binding"/>
    <property type="evidence" value="ECO:0007669"/>
    <property type="project" value="InterPro"/>
</dbReference>
<name>A0A7R9AFI7_9CRUS</name>
<evidence type="ECO:0000259" key="1">
    <source>
        <dbReference type="PROSITE" id="PS50222"/>
    </source>
</evidence>
<reference evidence="2" key="1">
    <citation type="submission" date="2020-11" db="EMBL/GenBank/DDBJ databases">
        <authorList>
            <person name="Tran Van P."/>
        </authorList>
    </citation>
    <scope>NUCLEOTIDE SEQUENCE</scope>
</reference>
<dbReference type="Gene3D" id="1.10.238.10">
    <property type="entry name" value="EF-hand"/>
    <property type="match status" value="1"/>
</dbReference>
<gene>
    <name evidence="2" type="ORF">DSTB1V02_LOCUS13045</name>
</gene>
<evidence type="ECO:0000313" key="2">
    <source>
        <dbReference type="EMBL" id="CAD7253295.1"/>
    </source>
</evidence>
<proteinExistence type="predicted"/>
<keyword evidence="3" id="KW-1185">Reference proteome</keyword>
<dbReference type="EMBL" id="LR905129">
    <property type="protein sequence ID" value="CAD7253295.1"/>
    <property type="molecule type" value="Genomic_DNA"/>
</dbReference>
<feature type="domain" description="EF-hand" evidence="1">
    <location>
        <begin position="32"/>
        <end position="67"/>
    </location>
</feature>
<dbReference type="Proteomes" id="UP000677054">
    <property type="component" value="Unassembled WGS sequence"/>
</dbReference>
<accession>A0A7R9AFI7</accession>
<dbReference type="AlphaFoldDB" id="A0A7R9AFI7"/>